<dbReference type="SMART" id="SM00354">
    <property type="entry name" value="HTH_LACI"/>
    <property type="match status" value="1"/>
</dbReference>
<dbReference type="GO" id="GO:0000976">
    <property type="term" value="F:transcription cis-regulatory region binding"/>
    <property type="evidence" value="ECO:0007669"/>
    <property type="project" value="TreeGrafter"/>
</dbReference>
<dbReference type="InterPro" id="IPR046335">
    <property type="entry name" value="LacI/GalR-like_sensor"/>
</dbReference>
<dbReference type="CDD" id="cd06267">
    <property type="entry name" value="PBP1_LacI_sugar_binding-like"/>
    <property type="match status" value="1"/>
</dbReference>
<gene>
    <name evidence="5" type="ORF">HLY00_4056</name>
</gene>
<dbReference type="PANTHER" id="PTHR30146">
    <property type="entry name" value="LACI-RELATED TRANSCRIPTIONAL REPRESSOR"/>
    <property type="match status" value="1"/>
</dbReference>
<dbReference type="SUPFAM" id="SSF47413">
    <property type="entry name" value="lambda repressor-like DNA-binding domains"/>
    <property type="match status" value="1"/>
</dbReference>
<keyword evidence="3" id="KW-0804">Transcription</keyword>
<evidence type="ECO:0000256" key="1">
    <source>
        <dbReference type="ARBA" id="ARBA00023015"/>
    </source>
</evidence>
<dbReference type="Gene3D" id="1.10.260.40">
    <property type="entry name" value="lambda repressor-like DNA-binding domains"/>
    <property type="match status" value="1"/>
</dbReference>
<dbReference type="EMBL" id="JABFYL010000049">
    <property type="protein sequence ID" value="NVN53705.1"/>
    <property type="molecule type" value="Genomic_DNA"/>
</dbReference>
<proteinExistence type="predicted"/>
<dbReference type="AlphaFoldDB" id="A0A850Q101"/>
<dbReference type="InterPro" id="IPR028082">
    <property type="entry name" value="Peripla_BP_I"/>
</dbReference>
<dbReference type="Gene3D" id="3.40.50.2300">
    <property type="match status" value="2"/>
</dbReference>
<keyword evidence="2" id="KW-0238">DNA-binding</keyword>
<evidence type="ECO:0000313" key="6">
    <source>
        <dbReference type="Proteomes" id="UP000570517"/>
    </source>
</evidence>
<name>A0A850Q101_9MYCO</name>
<reference evidence="5 6" key="1">
    <citation type="submission" date="2020-05" db="EMBL/GenBank/DDBJ databases">
        <title>Draft genome sequence of Mycobacterium hippocampi DL, isolated from European seabass, Dicentrarchus labrax, reared in fish farms.</title>
        <authorList>
            <person name="Stathopoulou P."/>
            <person name="Asimakis E."/>
            <person name="Tzokas K."/>
            <person name="Batargias C."/>
            <person name="Tsiamis G."/>
        </authorList>
    </citation>
    <scope>NUCLEOTIDE SEQUENCE [LARGE SCALE GENOMIC DNA]</scope>
    <source>
        <strain evidence="5 6">DL</strain>
    </source>
</reference>
<feature type="domain" description="HTH lacI-type" evidence="4">
    <location>
        <begin position="20"/>
        <end position="76"/>
    </location>
</feature>
<organism evidence="5 6">
    <name type="scientific">Mycolicibacterium hippocampi</name>
    <dbReference type="NCBI Taxonomy" id="659824"/>
    <lineage>
        <taxon>Bacteria</taxon>
        <taxon>Bacillati</taxon>
        <taxon>Actinomycetota</taxon>
        <taxon>Actinomycetes</taxon>
        <taxon>Mycobacteriales</taxon>
        <taxon>Mycobacteriaceae</taxon>
        <taxon>Mycolicibacterium</taxon>
    </lineage>
</organism>
<dbReference type="Proteomes" id="UP000570517">
    <property type="component" value="Unassembled WGS sequence"/>
</dbReference>
<dbReference type="PANTHER" id="PTHR30146:SF109">
    <property type="entry name" value="HTH-TYPE TRANSCRIPTIONAL REGULATOR GALS"/>
    <property type="match status" value="1"/>
</dbReference>
<dbReference type="Pfam" id="PF13377">
    <property type="entry name" value="Peripla_BP_3"/>
    <property type="match status" value="1"/>
</dbReference>
<dbReference type="GO" id="GO:0003700">
    <property type="term" value="F:DNA-binding transcription factor activity"/>
    <property type="evidence" value="ECO:0007669"/>
    <property type="project" value="TreeGrafter"/>
</dbReference>
<keyword evidence="6" id="KW-1185">Reference proteome</keyword>
<keyword evidence="1" id="KW-0805">Transcription regulation</keyword>
<evidence type="ECO:0000313" key="5">
    <source>
        <dbReference type="EMBL" id="NVN53705.1"/>
    </source>
</evidence>
<dbReference type="Pfam" id="PF00356">
    <property type="entry name" value="LacI"/>
    <property type="match status" value="1"/>
</dbReference>
<sequence length="352" mass="37557">MWLDRNGRPESDYACRVPKPTIQDVARAAGVHPGTASRALNPELAGRITPETTRRVKEAATRLGYVPDQLGRNLRTRRSHTIGVLIPDLGNPVFPPIVRGIEDGLRDAGYEALIANTDDSPEREDHLIKVLTARHCDGFIIASSRRDDPAVAALVESKVPVVLVNRLMDTATASVVSDDATGMRAAVDHLIGLGHAAIAHVTGPATLSMTQVRRAAFEEVMAAAGLAAYPDLIERADRYAVDEGARAFGRLLDRHIPTAVIAGNDMIAIGCYSALRERGLRCPEDVSVVGFNDMPLSGFLDPALTTVAIPQNDIGAAAAQLILGMINDGRPAHRLLPVALVVRGSTGPPPNR</sequence>
<dbReference type="SUPFAM" id="SSF53822">
    <property type="entry name" value="Periplasmic binding protein-like I"/>
    <property type="match status" value="1"/>
</dbReference>
<evidence type="ECO:0000256" key="2">
    <source>
        <dbReference type="ARBA" id="ARBA00023125"/>
    </source>
</evidence>
<dbReference type="PROSITE" id="PS50932">
    <property type="entry name" value="HTH_LACI_2"/>
    <property type="match status" value="1"/>
</dbReference>
<comment type="caution">
    <text evidence="5">The sequence shown here is derived from an EMBL/GenBank/DDBJ whole genome shotgun (WGS) entry which is preliminary data.</text>
</comment>
<dbReference type="InterPro" id="IPR010982">
    <property type="entry name" value="Lambda_DNA-bd_dom_sf"/>
</dbReference>
<accession>A0A850Q101</accession>
<dbReference type="InterPro" id="IPR000843">
    <property type="entry name" value="HTH_LacI"/>
</dbReference>
<evidence type="ECO:0000256" key="3">
    <source>
        <dbReference type="ARBA" id="ARBA00023163"/>
    </source>
</evidence>
<evidence type="ECO:0000259" key="4">
    <source>
        <dbReference type="PROSITE" id="PS50932"/>
    </source>
</evidence>
<protein>
    <submittedName>
        <fullName evidence="5">Transcriptional regulator, LacI family</fullName>
    </submittedName>
</protein>
<dbReference type="CDD" id="cd01392">
    <property type="entry name" value="HTH_LacI"/>
    <property type="match status" value="1"/>
</dbReference>